<evidence type="ECO:0000313" key="3">
    <source>
        <dbReference type="EMBL" id="QPI38989.1"/>
    </source>
</evidence>
<sequence>MADRLDVAGRLAEGRAAVDHAETYVRACQALGYGHPDLIAQLRDAYDGEEGLDLHVLDGDCAQLRAAGAAVGEALQLERAQLAALATAWTGPAADNAVRFLERHCAEGTGLTAELRAAAQRSESLRDNLWQLVDAKVATTIAIDDRTLAHRPAWLAAAAAVTSGAGDRSTAEALVREQVMPHVDNDIGNEWRGAMQSARVAVQASYDMVTDRMAAAAHPGFEIPGDLGPTDAPPRPAVSRAPLVAAGTSGADMPLRAGALAASPNPAGAPADSVATAPNPPTAPTAAPNSPPGQPMPDLGSGLGGASGGMPASAGAGGLGGLASRIVSALGDALGAGDDLDEEDDPFGDDAGEDDDEHTKTDQAEKADAKNGPVEEEEPKPDEPIQGAVNQGAPPPQAQPQPVTEPQPGAEPVTPPVAAPPPAAPTGGKTPCEIAADELPQAGR</sequence>
<name>A0AAX1JBZ3_9MYCO</name>
<gene>
    <name evidence="3" type="ORF">I2456_05645</name>
    <name evidence="2" type="ORF">MKUB_06190</name>
</gene>
<evidence type="ECO:0000256" key="1">
    <source>
        <dbReference type="SAM" id="MobiDB-lite"/>
    </source>
</evidence>
<accession>A0AAX1JBZ3</accession>
<reference evidence="2 4" key="1">
    <citation type="journal article" date="2019" name="Emerg. Microbes Infect.">
        <title>Comprehensive subspecies identification of 175 nontuberculous mycobacteria species based on 7547 genomic profiles.</title>
        <authorList>
            <person name="Matsumoto Y."/>
            <person name="Kinjo T."/>
            <person name="Motooka D."/>
            <person name="Nabeya D."/>
            <person name="Jung N."/>
            <person name="Uechi K."/>
            <person name="Horii T."/>
            <person name="Iida T."/>
            <person name="Fujita J."/>
            <person name="Nakamura S."/>
        </authorList>
    </citation>
    <scope>NUCLEOTIDE SEQUENCE [LARGE SCALE GENOMIC DNA]</scope>
    <source>
        <strain evidence="2 4">JCM 13573</strain>
    </source>
</reference>
<dbReference type="AlphaFoldDB" id="A0AAX1JBZ3"/>
<feature type="compositionally biased region" description="Basic and acidic residues" evidence="1">
    <location>
        <begin position="357"/>
        <end position="369"/>
    </location>
</feature>
<reference evidence="3" key="3">
    <citation type="submission" date="2020-11" db="EMBL/GenBank/DDBJ databases">
        <title>Intraspecies plasmid and genomic variation of Mycobacterium kubicae revealed by the complete genome sequences of two clinical isolates.</title>
        <authorList>
            <person name="Hendrix J.R."/>
            <person name="Epperson L.E."/>
            <person name="Honda J.R."/>
            <person name="Strong M."/>
        </authorList>
    </citation>
    <scope>NUCLEOTIDE SEQUENCE</scope>
    <source>
        <strain evidence="3">JCM 13573</strain>
    </source>
</reference>
<dbReference type="Proteomes" id="UP000663583">
    <property type="component" value="Chromosome"/>
</dbReference>
<dbReference type="EMBL" id="CP065047">
    <property type="protein sequence ID" value="QPI38989.1"/>
    <property type="molecule type" value="Genomic_DNA"/>
</dbReference>
<dbReference type="EMBL" id="BLKU01000002">
    <property type="protein sequence ID" value="GFG63129.1"/>
    <property type="molecule type" value="Genomic_DNA"/>
</dbReference>
<feature type="region of interest" description="Disordered" evidence="1">
    <location>
        <begin position="334"/>
        <end position="444"/>
    </location>
</feature>
<protein>
    <submittedName>
        <fullName evidence="3">Uncharacterized protein</fullName>
    </submittedName>
</protein>
<reference evidence="2" key="2">
    <citation type="submission" date="2020-02" db="EMBL/GenBank/DDBJ databases">
        <authorList>
            <person name="Matsumoto Y."/>
            <person name="Kinjo T."/>
            <person name="Motooka D."/>
            <person name="Nabeya D."/>
            <person name="Jung N."/>
            <person name="Uechi K."/>
            <person name="Horii T."/>
            <person name="Iida T."/>
            <person name="Fujita J."/>
            <person name="Nakamura S."/>
        </authorList>
    </citation>
    <scope>NUCLEOTIDE SEQUENCE</scope>
    <source>
        <strain evidence="2">JCM 13573</strain>
    </source>
</reference>
<feature type="region of interest" description="Disordered" evidence="1">
    <location>
        <begin position="258"/>
        <end position="308"/>
    </location>
</feature>
<feature type="compositionally biased region" description="Acidic residues" evidence="1">
    <location>
        <begin position="338"/>
        <end position="356"/>
    </location>
</feature>
<feature type="compositionally biased region" description="Pro residues" evidence="1">
    <location>
        <begin position="278"/>
        <end position="295"/>
    </location>
</feature>
<dbReference type="Proteomes" id="UP000465306">
    <property type="component" value="Unassembled WGS sequence"/>
</dbReference>
<proteinExistence type="predicted"/>
<feature type="compositionally biased region" description="Pro residues" evidence="1">
    <location>
        <begin position="413"/>
        <end position="424"/>
    </location>
</feature>
<organism evidence="3 5">
    <name type="scientific">Mycobacterium kubicae</name>
    <dbReference type="NCBI Taxonomy" id="120959"/>
    <lineage>
        <taxon>Bacteria</taxon>
        <taxon>Bacillati</taxon>
        <taxon>Actinomycetota</taxon>
        <taxon>Actinomycetes</taxon>
        <taxon>Mycobacteriales</taxon>
        <taxon>Mycobacteriaceae</taxon>
        <taxon>Mycobacterium</taxon>
        <taxon>Mycobacterium simiae complex</taxon>
    </lineage>
</organism>
<evidence type="ECO:0000313" key="4">
    <source>
        <dbReference type="Proteomes" id="UP000465306"/>
    </source>
</evidence>
<keyword evidence="4" id="KW-1185">Reference proteome</keyword>
<feature type="compositionally biased region" description="Pro residues" evidence="1">
    <location>
        <begin position="393"/>
        <end position="405"/>
    </location>
</feature>
<dbReference type="RefSeq" id="WP_085073710.1">
    <property type="nucleotide sequence ID" value="NZ_BLKU01000002.1"/>
</dbReference>
<dbReference type="KEGG" id="mku:I2456_05645"/>
<evidence type="ECO:0000313" key="2">
    <source>
        <dbReference type="EMBL" id="GFG63129.1"/>
    </source>
</evidence>
<evidence type="ECO:0000313" key="5">
    <source>
        <dbReference type="Proteomes" id="UP000663583"/>
    </source>
</evidence>